<organism evidence="16 17">
    <name type="scientific">Candidatus Rhabdochlamydia porcellionis</name>
    <dbReference type="NCBI Taxonomy" id="225148"/>
    <lineage>
        <taxon>Bacteria</taxon>
        <taxon>Pseudomonadati</taxon>
        <taxon>Chlamydiota</taxon>
        <taxon>Chlamydiia</taxon>
        <taxon>Parachlamydiales</taxon>
        <taxon>Candidatus Rhabdochlamydiaceae</taxon>
        <taxon>Candidatus Rhabdochlamydia</taxon>
    </lineage>
</organism>
<evidence type="ECO:0000259" key="14">
    <source>
        <dbReference type="Pfam" id="PF01113"/>
    </source>
</evidence>
<dbReference type="GO" id="GO:0008839">
    <property type="term" value="F:4-hydroxy-tetrahydrodipicolinate reductase"/>
    <property type="evidence" value="ECO:0007669"/>
    <property type="project" value="UniProtKB-EC"/>
</dbReference>
<dbReference type="Gene3D" id="3.30.360.10">
    <property type="entry name" value="Dihydrodipicolinate Reductase, domain 2"/>
    <property type="match status" value="1"/>
</dbReference>
<feature type="domain" description="Dihydrodipicolinate reductase N-terminal" evidence="14">
    <location>
        <begin position="5"/>
        <end position="121"/>
    </location>
</feature>
<dbReference type="Proteomes" id="UP000822862">
    <property type="component" value="Chromosome"/>
</dbReference>
<evidence type="ECO:0000256" key="7">
    <source>
        <dbReference type="ARBA" id="ARBA00023027"/>
    </source>
</evidence>
<dbReference type="InterPro" id="IPR023940">
    <property type="entry name" value="DHDPR_bac"/>
</dbReference>
<dbReference type="InterPro" id="IPR036291">
    <property type="entry name" value="NAD(P)-bd_dom_sf"/>
</dbReference>
<accession>A0ABX8Z0I5</accession>
<dbReference type="Gene3D" id="3.40.50.720">
    <property type="entry name" value="NAD(P)-binding Rossmann-like Domain"/>
    <property type="match status" value="1"/>
</dbReference>
<sequence>MLVGLSVLGATGKLGKSILALAANQSNYKVVMGTSRKYLEKPTLQKIANVDISMTSSAKLAIHASDITIDVSSKDITFDHLEYAKQFSKPIVIGTTGHSIATQKKIEDTAQYIPIFYTPNFSPGISLLLQLVEFIKMSGFSKNCCIDIVETHHIHKKDLPSGTAIALAKATGKKIAEDATTKSKSSQVRIHAIRSGEVIGEHQVIFECDNEQIKLTHQAYSRDVFAQGALAAAAFLTNKKPGLYSSLI</sequence>
<evidence type="ECO:0000256" key="13">
    <source>
        <dbReference type="NCBIfam" id="TIGR00036"/>
    </source>
</evidence>
<keyword evidence="5" id="KW-0220">Diaminopimelate biosynthesis</keyword>
<dbReference type="InterPro" id="IPR022664">
    <property type="entry name" value="DapB_N_CS"/>
</dbReference>
<evidence type="ECO:0000256" key="8">
    <source>
        <dbReference type="ARBA" id="ARBA00023154"/>
    </source>
</evidence>
<evidence type="ECO:0000256" key="1">
    <source>
        <dbReference type="ARBA" id="ARBA00006642"/>
    </source>
</evidence>
<dbReference type="PANTHER" id="PTHR20836">
    <property type="entry name" value="DIHYDRODIPICOLINATE REDUCTASE"/>
    <property type="match status" value="1"/>
</dbReference>
<keyword evidence="3" id="KW-0028">Amino-acid biosynthesis</keyword>
<dbReference type="PANTHER" id="PTHR20836:SF0">
    <property type="entry name" value="4-HYDROXY-TETRAHYDRODIPICOLINATE REDUCTASE 1, CHLOROPLASTIC-RELATED"/>
    <property type="match status" value="1"/>
</dbReference>
<keyword evidence="7" id="KW-0520">NAD</keyword>
<dbReference type="SUPFAM" id="SSF55347">
    <property type="entry name" value="Glyceraldehyde-3-phosphate dehydrogenase-like, C-terminal domain"/>
    <property type="match status" value="1"/>
</dbReference>
<evidence type="ECO:0000313" key="16">
    <source>
        <dbReference type="EMBL" id="QZA59185.1"/>
    </source>
</evidence>
<dbReference type="NCBIfam" id="TIGR00036">
    <property type="entry name" value="dapB"/>
    <property type="match status" value="1"/>
</dbReference>
<keyword evidence="6 16" id="KW-0560">Oxidoreductase</keyword>
<protein>
    <recommendedName>
        <fullName evidence="10 13">4-hydroxy-tetrahydrodipicolinate reductase</fullName>
        <ecNumber evidence="10 13">1.17.1.8</ecNumber>
    </recommendedName>
</protein>
<keyword evidence="8" id="KW-0457">Lysine biosynthesis</keyword>
<dbReference type="PROSITE" id="PS01298">
    <property type="entry name" value="DAPB"/>
    <property type="match status" value="1"/>
</dbReference>
<comment type="catalytic activity">
    <reaction evidence="12">
        <text>(S)-2,3,4,5-tetrahydrodipicolinate + NAD(+) + H2O = (2S,4S)-4-hydroxy-2,3,4,5-tetrahydrodipicolinate + NADH + H(+)</text>
        <dbReference type="Rhea" id="RHEA:35323"/>
        <dbReference type="ChEBI" id="CHEBI:15377"/>
        <dbReference type="ChEBI" id="CHEBI:15378"/>
        <dbReference type="ChEBI" id="CHEBI:16845"/>
        <dbReference type="ChEBI" id="CHEBI:57540"/>
        <dbReference type="ChEBI" id="CHEBI:57945"/>
        <dbReference type="ChEBI" id="CHEBI:67139"/>
        <dbReference type="EC" id="1.17.1.8"/>
    </reaction>
</comment>
<reference evidence="16 17" key="1">
    <citation type="submission" date="2021-05" db="EMBL/GenBank/DDBJ databases">
        <title>Ecology and evolution of chlamydial symbionts of arthropods.</title>
        <authorList>
            <person name="Halter T."/>
            <person name="Sixt B.S."/>
            <person name="Toenshoff E.R."/>
            <person name="Koestlbacher S."/>
            <person name="Schulz F."/>
            <person name="Kostanjsek R."/>
            <person name="Collingro A."/>
            <person name="Hendrickx F."/>
            <person name="Horn M."/>
        </authorList>
    </citation>
    <scope>NUCLEOTIDE SEQUENCE [LARGE SCALE GENOMIC DNA]</scope>
    <source>
        <strain evidence="16 17">15C</strain>
    </source>
</reference>
<dbReference type="PIRSF" id="PIRSF000161">
    <property type="entry name" value="DHPR"/>
    <property type="match status" value="1"/>
</dbReference>
<dbReference type="InterPro" id="IPR000846">
    <property type="entry name" value="DapB_N"/>
</dbReference>
<evidence type="ECO:0000256" key="3">
    <source>
        <dbReference type="ARBA" id="ARBA00022605"/>
    </source>
</evidence>
<evidence type="ECO:0000256" key="2">
    <source>
        <dbReference type="ARBA" id="ARBA00022490"/>
    </source>
</evidence>
<comment type="pathway">
    <text evidence="9">Amino-acid biosynthesis; L-lysine biosynthesis via DAP pathway; (S)-tetrahydrodipicolinate from L-aspartate: step 4/4.</text>
</comment>
<keyword evidence="4" id="KW-0521">NADP</keyword>
<feature type="domain" description="Dihydrodipicolinate reductase C-terminal" evidence="15">
    <location>
        <begin position="124"/>
        <end position="245"/>
    </location>
</feature>
<evidence type="ECO:0000256" key="10">
    <source>
        <dbReference type="ARBA" id="ARBA00038983"/>
    </source>
</evidence>
<dbReference type="EMBL" id="CP075585">
    <property type="protein sequence ID" value="QZA59185.1"/>
    <property type="molecule type" value="Genomic_DNA"/>
</dbReference>
<evidence type="ECO:0000256" key="11">
    <source>
        <dbReference type="ARBA" id="ARBA00049080"/>
    </source>
</evidence>
<dbReference type="EC" id="1.17.1.8" evidence="10 13"/>
<dbReference type="RefSeq" id="WP_194844729.1">
    <property type="nucleotide sequence ID" value="NZ_CP075585.1"/>
</dbReference>
<comment type="catalytic activity">
    <reaction evidence="11">
        <text>(S)-2,3,4,5-tetrahydrodipicolinate + NADP(+) + H2O = (2S,4S)-4-hydroxy-2,3,4,5-tetrahydrodipicolinate + NADPH + H(+)</text>
        <dbReference type="Rhea" id="RHEA:35331"/>
        <dbReference type="ChEBI" id="CHEBI:15377"/>
        <dbReference type="ChEBI" id="CHEBI:15378"/>
        <dbReference type="ChEBI" id="CHEBI:16845"/>
        <dbReference type="ChEBI" id="CHEBI:57783"/>
        <dbReference type="ChEBI" id="CHEBI:58349"/>
        <dbReference type="ChEBI" id="CHEBI:67139"/>
        <dbReference type="EC" id="1.17.1.8"/>
    </reaction>
</comment>
<evidence type="ECO:0000256" key="6">
    <source>
        <dbReference type="ARBA" id="ARBA00023002"/>
    </source>
</evidence>
<evidence type="ECO:0000256" key="12">
    <source>
        <dbReference type="ARBA" id="ARBA00049396"/>
    </source>
</evidence>
<evidence type="ECO:0000256" key="5">
    <source>
        <dbReference type="ARBA" id="ARBA00022915"/>
    </source>
</evidence>
<dbReference type="SUPFAM" id="SSF51735">
    <property type="entry name" value="NAD(P)-binding Rossmann-fold domains"/>
    <property type="match status" value="1"/>
</dbReference>
<proteinExistence type="inferred from homology"/>
<name>A0ABX8Z0I5_9BACT</name>
<dbReference type="Pfam" id="PF01113">
    <property type="entry name" value="DapB_N"/>
    <property type="match status" value="1"/>
</dbReference>
<dbReference type="InterPro" id="IPR022663">
    <property type="entry name" value="DapB_C"/>
</dbReference>
<dbReference type="CDD" id="cd02274">
    <property type="entry name" value="DHDPR_N"/>
    <property type="match status" value="1"/>
</dbReference>
<evidence type="ECO:0000256" key="9">
    <source>
        <dbReference type="ARBA" id="ARBA00037922"/>
    </source>
</evidence>
<evidence type="ECO:0000313" key="17">
    <source>
        <dbReference type="Proteomes" id="UP000822862"/>
    </source>
</evidence>
<comment type="similarity">
    <text evidence="1">Belongs to the DapB family.</text>
</comment>
<dbReference type="Pfam" id="PF05173">
    <property type="entry name" value="DapB_C"/>
    <property type="match status" value="1"/>
</dbReference>
<keyword evidence="2" id="KW-0963">Cytoplasm</keyword>
<evidence type="ECO:0000259" key="15">
    <source>
        <dbReference type="Pfam" id="PF05173"/>
    </source>
</evidence>
<gene>
    <name evidence="16" type="ORF">RHAB15C_0001070</name>
</gene>
<evidence type="ECO:0000256" key="4">
    <source>
        <dbReference type="ARBA" id="ARBA00022857"/>
    </source>
</evidence>
<keyword evidence="17" id="KW-1185">Reference proteome</keyword>